<name>A0A0B1SAK0_OESDE</name>
<dbReference type="PANTHER" id="PTHR10343:SF84">
    <property type="entry name" value="5'-AMP-ACTIVATED PROTEIN KINASE SUBUNIT BETA-1"/>
    <property type="match status" value="1"/>
</dbReference>
<evidence type="ECO:0000313" key="7">
    <source>
        <dbReference type="Proteomes" id="UP000053660"/>
    </source>
</evidence>
<dbReference type="PANTHER" id="PTHR10343">
    <property type="entry name" value="5'-AMP-ACTIVATED PROTEIN KINASE , BETA SUBUNIT"/>
    <property type="match status" value="1"/>
</dbReference>
<evidence type="ECO:0000256" key="2">
    <source>
        <dbReference type="ARBA" id="ARBA00025180"/>
    </source>
</evidence>
<evidence type="ECO:0000256" key="1">
    <source>
        <dbReference type="ARBA" id="ARBA00010926"/>
    </source>
</evidence>
<dbReference type="Gene3D" id="2.60.40.10">
    <property type="entry name" value="Immunoglobulins"/>
    <property type="match status" value="1"/>
</dbReference>
<feature type="domain" description="AMP-activated protein kinase glycogen-binding" evidence="5">
    <location>
        <begin position="343"/>
        <end position="394"/>
    </location>
</feature>
<evidence type="ECO:0000256" key="3">
    <source>
        <dbReference type="ARBA" id="ARBA00040010"/>
    </source>
</evidence>
<keyword evidence="7" id="KW-1185">Reference proteome</keyword>
<comment type="function">
    <text evidence="2">Non-catalytic subunit of AMP-activated protein kinase (AMPK), an energy sensor protein kinase that plays a key role in regulating cellular energy metabolism. In response to reduction of intracellular ATP levels, AMPK activates energy-producing pathways and inhibits energy-consuming processes: inhibits protein, carbohydrate and lipid biosynthesis, as well as cell growth and proliferation. AMPK acts via direct phosphorylation of metabolic enzymes, and by longer-term effects via phosphorylation of transcription regulators. Also acts as a regulator of cellular polarity by remodeling the actin cytoskeleton; probably by indirectly activating myosin. Beta non-catalytic subunit acts as a scaffold on which the AMPK complex assembles, via its C-terminus that bridges alpha (PRKAA1 or PRKAA2) and gamma subunits (PRKAG1, PRKAG2 or PRKAG3).</text>
</comment>
<feature type="compositionally biased region" description="Basic and acidic residues" evidence="4">
    <location>
        <begin position="1"/>
        <end position="11"/>
    </location>
</feature>
<organism evidence="6 7">
    <name type="scientific">Oesophagostomum dentatum</name>
    <name type="common">Nodular worm</name>
    <dbReference type="NCBI Taxonomy" id="61180"/>
    <lineage>
        <taxon>Eukaryota</taxon>
        <taxon>Metazoa</taxon>
        <taxon>Ecdysozoa</taxon>
        <taxon>Nematoda</taxon>
        <taxon>Chromadorea</taxon>
        <taxon>Rhabditida</taxon>
        <taxon>Rhabditina</taxon>
        <taxon>Rhabditomorpha</taxon>
        <taxon>Strongyloidea</taxon>
        <taxon>Strongylidae</taxon>
        <taxon>Oesophagostomum</taxon>
    </lineage>
</organism>
<dbReference type="InterPro" id="IPR013783">
    <property type="entry name" value="Ig-like_fold"/>
</dbReference>
<dbReference type="AlphaFoldDB" id="A0A0B1SAK0"/>
<evidence type="ECO:0000259" key="5">
    <source>
        <dbReference type="Pfam" id="PF16561"/>
    </source>
</evidence>
<dbReference type="InterPro" id="IPR050827">
    <property type="entry name" value="CRP1_MDG1_kinase"/>
</dbReference>
<protein>
    <recommendedName>
        <fullName evidence="3">5'-AMP-activated protein kinase subunit beta-1</fullName>
    </recommendedName>
</protein>
<dbReference type="Pfam" id="PF16561">
    <property type="entry name" value="AMPK1_CBM"/>
    <property type="match status" value="1"/>
</dbReference>
<dbReference type="InterPro" id="IPR032640">
    <property type="entry name" value="AMPK1_CBM"/>
</dbReference>
<dbReference type="EMBL" id="KN600301">
    <property type="protein sequence ID" value="KHJ80552.1"/>
    <property type="molecule type" value="Genomic_DNA"/>
</dbReference>
<dbReference type="OrthoDB" id="5873279at2759"/>
<evidence type="ECO:0000313" key="6">
    <source>
        <dbReference type="EMBL" id="KHJ80552.1"/>
    </source>
</evidence>
<dbReference type="SUPFAM" id="SSF81296">
    <property type="entry name" value="E set domains"/>
    <property type="match status" value="1"/>
</dbReference>
<feature type="compositionally biased region" description="Basic and acidic residues" evidence="4">
    <location>
        <begin position="20"/>
        <end position="33"/>
    </location>
</feature>
<evidence type="ECO:0000256" key="4">
    <source>
        <dbReference type="SAM" id="MobiDB-lite"/>
    </source>
</evidence>
<proteinExistence type="inferred from homology"/>
<feature type="region of interest" description="Disordered" evidence="4">
    <location>
        <begin position="1"/>
        <end position="33"/>
    </location>
</feature>
<dbReference type="InterPro" id="IPR014756">
    <property type="entry name" value="Ig_E-set"/>
</dbReference>
<dbReference type="CDD" id="cd02859">
    <property type="entry name" value="E_set_AMPKbeta_like_N"/>
    <property type="match status" value="1"/>
</dbReference>
<dbReference type="Proteomes" id="UP000053660">
    <property type="component" value="Unassembled WGS sequence"/>
</dbReference>
<sequence length="401" mass="46136">MDRTASSEKLSKPSSAPKVSSDRKLAGRSPTDRRAHITYAADVSSKRAAVCGERTYGFDEDFSTYLPTSERKFAIKEKTQMQVCKRKVRDYVYDEDCELEYAEDLSGEEFGINEYVESKTQLECEARLEELRSEFSIDDDIEDPERFSNECESIENSAGEEFSKENLSMLMRREDDLESLYNKAEDIFNLLSVRNQGRKQIEEMGDKIKARKVTLFLGIGMNVSPDCRTAKPGDFLSAQSETLSLQFHDGLYQENRRTMESECGLRNEEFVESAIEHDSGVETKWELPRSLNLSDTYSNKISEDPLLKECDDSKLLKGSKAVRSLSVFSLRQSMELRRFHHVLFTYPDPSAEKVLLTGSFFGWKMSLPMQREGNVFRLSLTLPGGVHQYRFQVHRRSRSRY</sequence>
<accession>A0A0B1SAK0</accession>
<gene>
    <name evidence="6" type="ORF">OESDEN_19772</name>
</gene>
<reference evidence="6 7" key="1">
    <citation type="submission" date="2014-03" db="EMBL/GenBank/DDBJ databases">
        <title>Draft genome of the hookworm Oesophagostomum dentatum.</title>
        <authorList>
            <person name="Mitreva M."/>
        </authorList>
    </citation>
    <scope>NUCLEOTIDE SEQUENCE [LARGE SCALE GENOMIC DNA]</scope>
    <source>
        <strain evidence="6 7">OD-Hann</strain>
    </source>
</reference>
<comment type="similarity">
    <text evidence="1">Belongs to the 5'-AMP-activated protein kinase beta subunit family.</text>
</comment>